<dbReference type="PANTHER" id="PTHR42911">
    <property type="entry name" value="MODULATOR OF FTSH PROTEASE HFLC"/>
    <property type="match status" value="1"/>
</dbReference>
<comment type="subcellular location">
    <subcellularLocation>
        <location evidence="1">Membrane</location>
        <topology evidence="1">Single-pass membrane protein</topology>
    </subcellularLocation>
</comment>
<dbReference type="SUPFAM" id="SSF117892">
    <property type="entry name" value="Band 7/SPFH domain"/>
    <property type="match status" value="2"/>
</dbReference>
<dbReference type="STRING" id="906968.Trebr_1028"/>
<dbReference type="OrthoDB" id="9809197at2"/>
<name>F4LJY2_TREBD</name>
<feature type="transmembrane region" description="Helical" evidence="7">
    <location>
        <begin position="6"/>
        <end position="27"/>
    </location>
</feature>
<evidence type="ECO:0000256" key="6">
    <source>
        <dbReference type="PIRNR" id="PIRNR005651"/>
    </source>
</evidence>
<dbReference type="CDD" id="cd03405">
    <property type="entry name" value="SPFH_HflC"/>
    <property type="match status" value="1"/>
</dbReference>
<evidence type="ECO:0000259" key="8">
    <source>
        <dbReference type="SMART" id="SM00244"/>
    </source>
</evidence>
<evidence type="ECO:0000256" key="5">
    <source>
        <dbReference type="ARBA" id="ARBA00023136"/>
    </source>
</evidence>
<feature type="domain" description="Band 7" evidence="8">
    <location>
        <begin position="22"/>
        <end position="223"/>
    </location>
</feature>
<dbReference type="PIRSF" id="PIRSF005651">
    <property type="entry name" value="HflC"/>
    <property type="match status" value="1"/>
</dbReference>
<keyword evidence="4 7" id="KW-1133">Transmembrane helix</keyword>
<evidence type="ECO:0000256" key="1">
    <source>
        <dbReference type="ARBA" id="ARBA00004167"/>
    </source>
</evidence>
<dbReference type="SMART" id="SM00244">
    <property type="entry name" value="PHB"/>
    <property type="match status" value="1"/>
</dbReference>
<dbReference type="NCBIfam" id="TIGR01932">
    <property type="entry name" value="hflC"/>
    <property type="match status" value="1"/>
</dbReference>
<dbReference type="InterPro" id="IPR001107">
    <property type="entry name" value="Band_7"/>
</dbReference>
<dbReference type="Gene3D" id="3.30.479.30">
    <property type="entry name" value="Band 7 domain"/>
    <property type="match status" value="1"/>
</dbReference>
<gene>
    <name evidence="9" type="ordered locus">Trebr_1028</name>
</gene>
<keyword evidence="5 7" id="KW-0472">Membrane</keyword>
<dbReference type="PANTHER" id="PTHR42911:SF1">
    <property type="entry name" value="MODULATOR OF FTSH PROTEASE HFLC"/>
    <property type="match status" value="1"/>
</dbReference>
<dbReference type="HOGENOM" id="CLU_059167_1_1_12"/>
<organism evidence="9 10">
    <name type="scientific">Treponema brennaborense (strain DSM 12168 / CIP 105900 / DD5/3)</name>
    <dbReference type="NCBI Taxonomy" id="906968"/>
    <lineage>
        <taxon>Bacteria</taxon>
        <taxon>Pseudomonadati</taxon>
        <taxon>Spirochaetota</taxon>
        <taxon>Spirochaetia</taxon>
        <taxon>Spirochaetales</taxon>
        <taxon>Treponemataceae</taxon>
        <taxon>Treponema</taxon>
    </lineage>
</organism>
<dbReference type="InterPro" id="IPR010200">
    <property type="entry name" value="HflC"/>
</dbReference>
<dbReference type="Proteomes" id="UP000006546">
    <property type="component" value="Chromosome"/>
</dbReference>
<keyword evidence="10" id="KW-1185">Reference proteome</keyword>
<dbReference type="eggNOG" id="COG0330">
    <property type="taxonomic scope" value="Bacteria"/>
</dbReference>
<protein>
    <recommendedName>
        <fullName evidence="6">Protein HflC</fullName>
    </recommendedName>
</protein>
<dbReference type="AlphaFoldDB" id="F4LJY2"/>
<comment type="function">
    <text evidence="6">HflC and HflK could regulate a protease.</text>
</comment>
<dbReference type="Pfam" id="PF01145">
    <property type="entry name" value="Band_7"/>
    <property type="match status" value="2"/>
</dbReference>
<dbReference type="KEGG" id="tbe:Trebr_1028"/>
<dbReference type="GO" id="GO:0016020">
    <property type="term" value="C:membrane"/>
    <property type="evidence" value="ECO:0007669"/>
    <property type="project" value="UniProtKB-SubCell"/>
</dbReference>
<evidence type="ECO:0000256" key="3">
    <source>
        <dbReference type="ARBA" id="ARBA00022692"/>
    </source>
</evidence>
<evidence type="ECO:0000256" key="4">
    <source>
        <dbReference type="ARBA" id="ARBA00022989"/>
    </source>
</evidence>
<evidence type="ECO:0000256" key="2">
    <source>
        <dbReference type="ARBA" id="ARBA00007862"/>
    </source>
</evidence>
<comment type="similarity">
    <text evidence="2 6">Belongs to the band 7/mec-2 family. HflC subfamily.</text>
</comment>
<keyword evidence="3 7" id="KW-0812">Transmembrane</keyword>
<evidence type="ECO:0000313" key="10">
    <source>
        <dbReference type="Proteomes" id="UP000006546"/>
    </source>
</evidence>
<reference evidence="10" key="1">
    <citation type="submission" date="2011-04" db="EMBL/GenBank/DDBJ databases">
        <title>The complete genome of Treponema brennaborense DSM 12168.</title>
        <authorList>
            <person name="Lucas S."/>
            <person name="Han J."/>
            <person name="Lapidus A."/>
            <person name="Bruce D."/>
            <person name="Goodwin L."/>
            <person name="Pitluck S."/>
            <person name="Peters L."/>
            <person name="Kyrpides N."/>
            <person name="Mavromatis K."/>
            <person name="Ivanova N."/>
            <person name="Mikhailova N."/>
            <person name="Pagani I."/>
            <person name="Teshima H."/>
            <person name="Detter J.C."/>
            <person name="Tapia R."/>
            <person name="Han C."/>
            <person name="Land M."/>
            <person name="Hauser L."/>
            <person name="Markowitz V."/>
            <person name="Cheng J.-F."/>
            <person name="Hugenholtz P."/>
            <person name="Woyke T."/>
            <person name="Wu D."/>
            <person name="Gronow S."/>
            <person name="Wellnitz S."/>
            <person name="Brambilla E."/>
            <person name="Klenk H.-P."/>
            <person name="Eisen J.A."/>
        </authorList>
    </citation>
    <scope>NUCLEOTIDE SEQUENCE [LARGE SCALE GENOMIC DNA]</scope>
    <source>
        <strain evidence="10">DSM 12168 / CIP 105900 / DD5/3</strain>
    </source>
</reference>
<dbReference type="EMBL" id="CP002696">
    <property type="protein sequence ID" value="AEE16462.1"/>
    <property type="molecule type" value="Genomic_DNA"/>
</dbReference>
<evidence type="ECO:0000256" key="7">
    <source>
        <dbReference type="SAM" id="Phobius"/>
    </source>
</evidence>
<proteinExistence type="inferred from homology"/>
<evidence type="ECO:0000313" key="9">
    <source>
        <dbReference type="EMBL" id="AEE16462.1"/>
    </source>
</evidence>
<dbReference type="RefSeq" id="WP_013758171.1">
    <property type="nucleotide sequence ID" value="NC_015500.1"/>
</dbReference>
<sequence>MKKVWITLGVVAALLIVFLMMGPFYIVNEGYQTVVTRFGEIVSTRTKAGLYMRVPVIDIVTTYPKLILSLDGDSQRIPTKENQFIIVDSTSRWRISDPGLFYQSFKTIDAAYNRLGDIIDSATRTVITQNRLAEVVRSSNIINERDAANPLIAMDEAETAQIDALVNVSTESEEVAKGRRQLSQEMANEARKMVAEYGIELIDIVPRQIKYSDELTESVYSRMIKERNQVAQAYRSLGEGKKAEWLGKLESEKRTIQSEAYRKAEEEKGRADAEASRIYAQAYAKDPEFYAFWKSMESYKSTLPNFDATYSTNMDYFKYMYASDGKY</sequence>
<dbReference type="InterPro" id="IPR036013">
    <property type="entry name" value="Band_7/SPFH_dom_sf"/>
</dbReference>
<accession>F4LJY2</accession>
<dbReference type="MEROPS" id="I87.001"/>